<evidence type="ECO:0000259" key="1">
    <source>
        <dbReference type="Pfam" id="PF13476"/>
    </source>
</evidence>
<dbReference type="PANTHER" id="PTHR32114:SF2">
    <property type="entry name" value="ABC TRANSPORTER ABCH.3"/>
    <property type="match status" value="1"/>
</dbReference>
<proteinExistence type="predicted"/>
<dbReference type="GO" id="GO:0016887">
    <property type="term" value="F:ATP hydrolysis activity"/>
    <property type="evidence" value="ECO:0007669"/>
    <property type="project" value="InterPro"/>
</dbReference>
<protein>
    <recommendedName>
        <fullName evidence="1">Rad50/SbcC-type AAA domain-containing protein</fullName>
    </recommendedName>
</protein>
<feature type="domain" description="Rad50/SbcC-type AAA" evidence="1">
    <location>
        <begin position="362"/>
        <end position="464"/>
    </location>
</feature>
<dbReference type="PANTHER" id="PTHR32114">
    <property type="entry name" value="ABC TRANSPORTER ABCH.3"/>
    <property type="match status" value="1"/>
</dbReference>
<dbReference type="GO" id="GO:0006302">
    <property type="term" value="P:double-strand break repair"/>
    <property type="evidence" value="ECO:0007669"/>
    <property type="project" value="InterPro"/>
</dbReference>
<reference evidence="2" key="1">
    <citation type="journal article" date="2015" name="Nature">
        <title>Complex archaea that bridge the gap between prokaryotes and eukaryotes.</title>
        <authorList>
            <person name="Spang A."/>
            <person name="Saw J.H."/>
            <person name="Jorgensen S.L."/>
            <person name="Zaremba-Niedzwiedzka K."/>
            <person name="Martijn J."/>
            <person name="Lind A.E."/>
            <person name="van Eijk R."/>
            <person name="Schleper C."/>
            <person name="Guy L."/>
            <person name="Ettema T.J."/>
        </authorList>
    </citation>
    <scope>NUCLEOTIDE SEQUENCE</scope>
</reference>
<gene>
    <name evidence="2" type="ORF">LCGC14_0971300</name>
</gene>
<accession>A0A0F9QUS3</accession>
<evidence type="ECO:0000313" key="2">
    <source>
        <dbReference type="EMBL" id="KKN16891.1"/>
    </source>
</evidence>
<dbReference type="EMBL" id="LAZR01003571">
    <property type="protein sequence ID" value="KKN16891.1"/>
    <property type="molecule type" value="Genomic_DNA"/>
</dbReference>
<organism evidence="2">
    <name type="scientific">marine sediment metagenome</name>
    <dbReference type="NCBI Taxonomy" id="412755"/>
    <lineage>
        <taxon>unclassified sequences</taxon>
        <taxon>metagenomes</taxon>
        <taxon>ecological metagenomes</taxon>
    </lineage>
</organism>
<dbReference type="InterPro" id="IPR027417">
    <property type="entry name" value="P-loop_NTPase"/>
</dbReference>
<dbReference type="AlphaFoldDB" id="A0A0F9QUS3"/>
<dbReference type="InterPro" id="IPR038729">
    <property type="entry name" value="Rad50/SbcC_AAA"/>
</dbReference>
<sequence length="479" mass="57503">MTNFSEMLKKLEKILDFIDIYYEGHSKLNLEEKEDFLIEMRGFISDFKDSKGSFTEENPEFKFREITSIKLIQFLFYCSLIILTSSIRCYLPTKYMRNQKHSVEFLNLLKEYINLFDIKLPEKGDNDLDPNRNYVDNTSNTIFSYFYINDYSSIFKILLYWDPSRPEPLKYRFPQEKALGFKNLFNKFEIFIYFNEKFIDSLFGVTGIIKKNKLSIKKFLESLQSTESYSRQTLYKWKNNRYLPLSFLIKLINSKYDFDRQFFDSVKWIQLGKAKDRISKRELDKIKDRYDEWFSIFIPPPPESLLGFIFSYNPENIEQGNKILNEFNKFIQNFQLEVVEESQKDIETIRARLKRKNSYLKKIVIRNFKSHSYTVIDFTKQFNILYGLNGSGKSTIIDAIFFALFKFDIKSKIQLRNLWPLELYNLDTHYIQAGKDFCRVELWIENEYENHKIVRELLKSGKQKLEIDNIDILKTVDLK</sequence>
<dbReference type="Pfam" id="PF13476">
    <property type="entry name" value="AAA_23"/>
    <property type="match status" value="1"/>
</dbReference>
<name>A0A0F9QUS3_9ZZZZ</name>
<dbReference type="Gene3D" id="3.40.50.300">
    <property type="entry name" value="P-loop containing nucleotide triphosphate hydrolases"/>
    <property type="match status" value="1"/>
</dbReference>
<dbReference type="SUPFAM" id="SSF52540">
    <property type="entry name" value="P-loop containing nucleoside triphosphate hydrolases"/>
    <property type="match status" value="1"/>
</dbReference>
<comment type="caution">
    <text evidence="2">The sequence shown here is derived from an EMBL/GenBank/DDBJ whole genome shotgun (WGS) entry which is preliminary data.</text>
</comment>